<dbReference type="GO" id="GO:0005634">
    <property type="term" value="C:nucleus"/>
    <property type="evidence" value="ECO:0007669"/>
    <property type="project" value="UniProtKB-SubCell"/>
</dbReference>
<evidence type="ECO:0000256" key="10">
    <source>
        <dbReference type="RuleBase" id="RU000688"/>
    </source>
</evidence>
<feature type="transmembrane region" description="Helical" evidence="12">
    <location>
        <begin position="133"/>
        <end position="153"/>
    </location>
</feature>
<feature type="domain" description="Orange" evidence="15">
    <location>
        <begin position="286"/>
        <end position="319"/>
    </location>
</feature>
<evidence type="ECO:0000259" key="15">
    <source>
        <dbReference type="PROSITE" id="PS51054"/>
    </source>
</evidence>
<dbReference type="SUPFAM" id="SSF158457">
    <property type="entry name" value="Orange domain-like"/>
    <property type="match status" value="1"/>
</dbReference>
<evidence type="ECO:0000256" key="7">
    <source>
        <dbReference type="ARBA" id="ARBA00023136"/>
    </source>
</evidence>
<dbReference type="GO" id="GO:0006355">
    <property type="term" value="P:regulation of DNA-templated transcription"/>
    <property type="evidence" value="ECO:0007669"/>
    <property type="project" value="InterPro"/>
</dbReference>
<dbReference type="PROSITE" id="PS51054">
    <property type="entry name" value="ORANGE"/>
    <property type="match status" value="1"/>
</dbReference>
<dbReference type="CDD" id="cd11410">
    <property type="entry name" value="bHLH_O_HES"/>
    <property type="match status" value="1"/>
</dbReference>
<dbReference type="InterPro" id="IPR050370">
    <property type="entry name" value="HES_HEY"/>
</dbReference>
<dbReference type="Pfam" id="PF00001">
    <property type="entry name" value="7tm_1"/>
    <property type="match status" value="1"/>
</dbReference>
<dbReference type="SMART" id="SM00511">
    <property type="entry name" value="ORANGE"/>
    <property type="match status" value="1"/>
</dbReference>
<keyword evidence="6" id="KW-0805">Transcription regulation</keyword>
<dbReference type="PANTHER" id="PTHR10985">
    <property type="entry name" value="BASIC HELIX-LOOP-HELIX TRANSCRIPTION FACTOR, HES-RELATED"/>
    <property type="match status" value="1"/>
</dbReference>
<name>A0A8C7LYP4_ONCMY</name>
<evidence type="ECO:0000256" key="11">
    <source>
        <dbReference type="SAM" id="MobiDB-lite"/>
    </source>
</evidence>
<keyword evidence="7 12" id="KW-0472">Membrane</keyword>
<keyword evidence="10" id="KW-0675">Receptor</keyword>
<accession>A0A8C7LYP4</accession>
<feature type="region of interest" description="Disordered" evidence="11">
    <location>
        <begin position="361"/>
        <end position="480"/>
    </location>
</feature>
<comment type="similarity">
    <text evidence="10">Belongs to the G-protein coupled receptor 1 family.</text>
</comment>
<dbReference type="Gene3D" id="1.20.1070.10">
    <property type="entry name" value="Rhodopsin 7-helix transmembrane proteins"/>
    <property type="match status" value="1"/>
</dbReference>
<evidence type="ECO:0000313" key="16">
    <source>
        <dbReference type="Ensembl" id="ENSOMYP00000005115.2"/>
    </source>
</evidence>
<keyword evidence="5 12" id="KW-1133">Transmembrane helix</keyword>
<dbReference type="InterPro" id="IPR000276">
    <property type="entry name" value="GPCR_Rhodpsn"/>
</dbReference>
<dbReference type="PROSITE" id="PS50262">
    <property type="entry name" value="G_PROTEIN_RECEP_F1_2"/>
    <property type="match status" value="1"/>
</dbReference>
<reference evidence="16" key="1">
    <citation type="submission" date="2020-07" db="EMBL/GenBank/DDBJ databases">
        <title>A long reads based de novo assembly of the rainbow trout Arlee double haploid line genome.</title>
        <authorList>
            <person name="Gao G."/>
            <person name="Palti Y."/>
        </authorList>
    </citation>
    <scope>NUCLEOTIDE SEQUENCE [LARGE SCALE GENOMIC DNA]</scope>
</reference>
<dbReference type="SUPFAM" id="SSF81321">
    <property type="entry name" value="Family A G protein-coupled receptor-like"/>
    <property type="match status" value="1"/>
</dbReference>
<keyword evidence="17" id="KW-1185">Reference proteome</keyword>
<feature type="region of interest" description="Disordered" evidence="11">
    <location>
        <begin position="327"/>
        <end position="349"/>
    </location>
</feature>
<evidence type="ECO:0000256" key="1">
    <source>
        <dbReference type="ARBA" id="ARBA00004123"/>
    </source>
</evidence>
<feature type="transmembrane region" description="Helical" evidence="12">
    <location>
        <begin position="53"/>
        <end position="74"/>
    </location>
</feature>
<dbReference type="PROSITE" id="PS50888">
    <property type="entry name" value="BHLH"/>
    <property type="match status" value="1"/>
</dbReference>
<dbReference type="InterPro" id="IPR017452">
    <property type="entry name" value="GPCR_Rhodpsn_7TM"/>
</dbReference>
<dbReference type="CDD" id="cd14982">
    <property type="entry name" value="7tmA_purinoceptor-like"/>
    <property type="match status" value="1"/>
</dbReference>
<dbReference type="InterPro" id="IPR011598">
    <property type="entry name" value="bHLH_dom"/>
</dbReference>
<dbReference type="Pfam" id="PF07527">
    <property type="entry name" value="Hairy_orange"/>
    <property type="match status" value="1"/>
</dbReference>
<dbReference type="Proteomes" id="UP000694395">
    <property type="component" value="Chromosome 9"/>
</dbReference>
<feature type="compositionally biased region" description="Low complexity" evidence="11">
    <location>
        <begin position="375"/>
        <end position="384"/>
    </location>
</feature>
<dbReference type="GO" id="GO:0004930">
    <property type="term" value="F:G protein-coupled receptor activity"/>
    <property type="evidence" value="ECO:0007669"/>
    <property type="project" value="UniProtKB-KW"/>
</dbReference>
<keyword evidence="3" id="KW-0678">Repressor</keyword>
<keyword evidence="8" id="KW-0804">Transcription</keyword>
<dbReference type="InterPro" id="IPR003650">
    <property type="entry name" value="Orange_dom"/>
</dbReference>
<dbReference type="PROSITE" id="PS00237">
    <property type="entry name" value="G_PROTEIN_RECEP_F1_1"/>
    <property type="match status" value="1"/>
</dbReference>
<evidence type="ECO:0000259" key="14">
    <source>
        <dbReference type="PROSITE" id="PS50888"/>
    </source>
</evidence>
<dbReference type="GO" id="GO:0003677">
    <property type="term" value="F:DNA binding"/>
    <property type="evidence" value="ECO:0007669"/>
    <property type="project" value="InterPro"/>
</dbReference>
<evidence type="ECO:0000313" key="17">
    <source>
        <dbReference type="Proteomes" id="UP000694395"/>
    </source>
</evidence>
<dbReference type="PRINTS" id="PR00237">
    <property type="entry name" value="GPCRRHODOPSN"/>
</dbReference>
<keyword evidence="10" id="KW-0297">G-protein coupled receptor</keyword>
<keyword evidence="10" id="KW-0807">Transducer</keyword>
<organism evidence="16 17">
    <name type="scientific">Oncorhynchus mykiss</name>
    <name type="common">Rainbow trout</name>
    <name type="synonym">Salmo gairdneri</name>
    <dbReference type="NCBI Taxonomy" id="8022"/>
    <lineage>
        <taxon>Eukaryota</taxon>
        <taxon>Metazoa</taxon>
        <taxon>Chordata</taxon>
        <taxon>Craniata</taxon>
        <taxon>Vertebrata</taxon>
        <taxon>Euteleostomi</taxon>
        <taxon>Actinopterygii</taxon>
        <taxon>Neopterygii</taxon>
        <taxon>Teleostei</taxon>
        <taxon>Protacanthopterygii</taxon>
        <taxon>Salmoniformes</taxon>
        <taxon>Salmonidae</taxon>
        <taxon>Salmoninae</taxon>
        <taxon>Oncorhynchus</taxon>
    </lineage>
</organism>
<evidence type="ECO:0000256" key="12">
    <source>
        <dbReference type="SAM" id="Phobius"/>
    </source>
</evidence>
<evidence type="ECO:0000256" key="6">
    <source>
        <dbReference type="ARBA" id="ARBA00023015"/>
    </source>
</evidence>
<proteinExistence type="inferred from homology"/>
<evidence type="ECO:0000256" key="9">
    <source>
        <dbReference type="ARBA" id="ARBA00023242"/>
    </source>
</evidence>
<evidence type="ECO:0000259" key="13">
    <source>
        <dbReference type="PROSITE" id="PS50262"/>
    </source>
</evidence>
<dbReference type="SUPFAM" id="SSF47459">
    <property type="entry name" value="HLH, helix-loop-helix DNA-binding domain"/>
    <property type="match status" value="1"/>
</dbReference>
<feature type="compositionally biased region" description="Low complexity" evidence="11">
    <location>
        <begin position="441"/>
        <end position="456"/>
    </location>
</feature>
<keyword evidence="9" id="KW-0539">Nucleus</keyword>
<feature type="transmembrane region" description="Helical" evidence="12">
    <location>
        <begin position="94"/>
        <end position="112"/>
    </location>
</feature>
<keyword evidence="4 10" id="KW-0812">Transmembrane</keyword>
<reference evidence="16" key="2">
    <citation type="submission" date="2025-08" db="UniProtKB">
        <authorList>
            <consortium name="Ensembl"/>
        </authorList>
    </citation>
    <scope>IDENTIFICATION</scope>
</reference>
<dbReference type="InterPro" id="IPR036638">
    <property type="entry name" value="HLH_DNA-bd_sf"/>
</dbReference>
<feature type="domain" description="BHLH" evidence="14">
    <location>
        <begin position="210"/>
        <end position="264"/>
    </location>
</feature>
<evidence type="ECO:0000256" key="2">
    <source>
        <dbReference type="ARBA" id="ARBA00004370"/>
    </source>
</evidence>
<dbReference type="Gene3D" id="4.10.280.10">
    <property type="entry name" value="Helix-loop-helix DNA-binding domain"/>
    <property type="match status" value="1"/>
</dbReference>
<dbReference type="GeneTree" id="ENSGT00940000164578"/>
<evidence type="ECO:0000256" key="5">
    <source>
        <dbReference type="ARBA" id="ARBA00022989"/>
    </source>
</evidence>
<comment type="subcellular location">
    <subcellularLocation>
        <location evidence="2">Membrane</location>
    </subcellularLocation>
    <subcellularLocation>
        <location evidence="1">Nucleus</location>
    </subcellularLocation>
</comment>
<evidence type="ECO:0000256" key="8">
    <source>
        <dbReference type="ARBA" id="ARBA00023163"/>
    </source>
</evidence>
<dbReference type="GO" id="GO:0016020">
    <property type="term" value="C:membrane"/>
    <property type="evidence" value="ECO:0007669"/>
    <property type="project" value="UniProtKB-SubCell"/>
</dbReference>
<feature type="transmembrane region" description="Helical" evidence="12">
    <location>
        <begin position="16"/>
        <end position="41"/>
    </location>
</feature>
<feature type="domain" description="G-protein coupled receptors family 1 profile" evidence="13">
    <location>
        <begin position="32"/>
        <end position="170"/>
    </location>
</feature>
<evidence type="ECO:0000256" key="4">
    <source>
        <dbReference type="ARBA" id="ARBA00022692"/>
    </source>
</evidence>
<reference evidence="16" key="3">
    <citation type="submission" date="2025-09" db="UniProtKB">
        <authorList>
            <consortium name="Ensembl"/>
        </authorList>
    </citation>
    <scope>IDENTIFICATION</scope>
</reference>
<evidence type="ECO:0000256" key="3">
    <source>
        <dbReference type="ARBA" id="ARBA00022491"/>
    </source>
</evidence>
<dbReference type="Pfam" id="PF00010">
    <property type="entry name" value="HLH"/>
    <property type="match status" value="1"/>
</dbReference>
<dbReference type="SMART" id="SM00353">
    <property type="entry name" value="HLH"/>
    <property type="match status" value="1"/>
</dbReference>
<protein>
    <submittedName>
        <fullName evidence="16">Hairy-related 8a</fullName>
    </submittedName>
</protein>
<dbReference type="GO" id="GO:0046983">
    <property type="term" value="F:protein dimerization activity"/>
    <property type="evidence" value="ECO:0007669"/>
    <property type="project" value="InterPro"/>
</dbReference>
<dbReference type="Ensembl" id="ENSOMYT00000005711.2">
    <property type="protein sequence ID" value="ENSOMYP00000005115.2"/>
    <property type="gene ID" value="ENSOMYG00000002660.2"/>
</dbReference>
<dbReference type="AlphaFoldDB" id="A0A8C7LYP4"/>
<sequence>MTINTTHNCTEPQSNWLFVGVYSMVFMVGLILNLTALVVFFRYTKSRSHTTVYMTNLAIADLLLVLTLPLRIYYHLGMSGLPQLPQVLCEGVGLVLLVNMYGSIFLLTCMCFDRCVAVCFPMSCRIREGRKKAPLVCLGVWVLTIGASLPFYISKPRLPTGDQDTDSVDCEVELSVGRLVWCALCSARMTASNMEHGGNAPEKNFNAKDERKLRKPLIEKKRRERINCSLEQLKGIMVDAYNLDQSKLEKADVLEVTVQHMEGLQKGHGTGIPAGPRVGFQSRQRYSSGYIQCMQEVHNLLLGCPDMDKPLGAQLLNHLLKSLPHISLETGPGNTGGNGPNRTPTRPITGEVNGTLIRAIGNCNGRIGSGGGSSSSGASPNSGPGSPPQSPLSLPSGGVGLFRPRRLQMHHASPPLTPPTRCSPLHAPHRQVHSGRDWREQLPASSPSSSPNLPQPGVSHPAPLPPFFGPVGDPSMWRPW</sequence>
<gene>
    <name evidence="16" type="primary">si:dkey-3k24.8</name>
</gene>